<accession>A0ABN9YA91</accession>
<protein>
    <submittedName>
        <fullName evidence="1">Uncharacterized protein</fullName>
    </submittedName>
</protein>
<keyword evidence="2" id="KW-1185">Reference proteome</keyword>
<reference evidence="1" key="1">
    <citation type="submission" date="2023-10" db="EMBL/GenBank/DDBJ databases">
        <authorList>
            <person name="Chen Y."/>
            <person name="Shah S."/>
            <person name="Dougan E. K."/>
            <person name="Thang M."/>
            <person name="Chan C."/>
        </authorList>
    </citation>
    <scope>NUCLEOTIDE SEQUENCE [LARGE SCALE GENOMIC DNA]</scope>
</reference>
<evidence type="ECO:0000313" key="1">
    <source>
        <dbReference type="EMBL" id="CAK0908487.1"/>
    </source>
</evidence>
<organism evidence="1 2">
    <name type="scientific">Prorocentrum cordatum</name>
    <dbReference type="NCBI Taxonomy" id="2364126"/>
    <lineage>
        <taxon>Eukaryota</taxon>
        <taxon>Sar</taxon>
        <taxon>Alveolata</taxon>
        <taxon>Dinophyceae</taxon>
        <taxon>Prorocentrales</taxon>
        <taxon>Prorocentraceae</taxon>
        <taxon>Prorocentrum</taxon>
    </lineage>
</organism>
<comment type="caution">
    <text evidence="1">The sequence shown here is derived from an EMBL/GenBank/DDBJ whole genome shotgun (WGS) entry which is preliminary data.</text>
</comment>
<name>A0ABN9YA91_9DINO</name>
<evidence type="ECO:0000313" key="2">
    <source>
        <dbReference type="Proteomes" id="UP001189429"/>
    </source>
</evidence>
<proteinExistence type="predicted"/>
<dbReference type="EMBL" id="CAUYUJ010022026">
    <property type="protein sequence ID" value="CAK0908487.1"/>
    <property type="molecule type" value="Genomic_DNA"/>
</dbReference>
<gene>
    <name evidence="1" type="ORF">PCOR1329_LOCUS83150</name>
</gene>
<dbReference type="Proteomes" id="UP001189429">
    <property type="component" value="Unassembled WGS sequence"/>
</dbReference>
<sequence length="198" mass="22119">MDVLEAISALSEKMDKMARKSDIEDLKVNFDAFRKEVMVDVKVTVSEAVDPLKHLCYELGSRVSALEPQSPVSDADARTIKELQSSVLRMHPVRRRVALVGWPDDVGADARIAKMEVAKAFLSNVSLSSIELNIVSNKSMIKPAPAELQRKWRYAMRTAQELIKAYTLADGKEARIDFEADGSQNRLVIVNRTAAFKQ</sequence>